<feature type="domain" description="HTH iclR-type" evidence="8">
    <location>
        <begin position="79"/>
        <end position="140"/>
    </location>
</feature>
<evidence type="ECO:0000256" key="5">
    <source>
        <dbReference type="ARBA" id="ARBA00058938"/>
    </source>
</evidence>
<organism evidence="10 11">
    <name type="scientific">Actinomadura physcomitrii</name>
    <dbReference type="NCBI Taxonomy" id="2650748"/>
    <lineage>
        <taxon>Bacteria</taxon>
        <taxon>Bacillati</taxon>
        <taxon>Actinomycetota</taxon>
        <taxon>Actinomycetes</taxon>
        <taxon>Streptosporangiales</taxon>
        <taxon>Thermomonosporaceae</taxon>
        <taxon>Actinomadura</taxon>
    </lineage>
</organism>
<evidence type="ECO:0000256" key="6">
    <source>
        <dbReference type="ARBA" id="ARBA00070406"/>
    </source>
</evidence>
<dbReference type="SUPFAM" id="SSF46785">
    <property type="entry name" value="Winged helix' DNA-binding domain"/>
    <property type="match status" value="1"/>
</dbReference>
<keyword evidence="4" id="KW-0804">Transcription</keyword>
<feature type="compositionally biased region" description="Basic and acidic residues" evidence="7">
    <location>
        <begin position="59"/>
        <end position="68"/>
    </location>
</feature>
<dbReference type="SMART" id="SM00346">
    <property type="entry name" value="HTH_ICLR"/>
    <property type="match status" value="1"/>
</dbReference>
<dbReference type="Gene3D" id="3.30.450.40">
    <property type="match status" value="1"/>
</dbReference>
<keyword evidence="3" id="KW-0238">DNA-binding</keyword>
<dbReference type="InterPro" id="IPR029016">
    <property type="entry name" value="GAF-like_dom_sf"/>
</dbReference>
<dbReference type="Pfam" id="PF01614">
    <property type="entry name" value="IclR_C"/>
    <property type="match status" value="1"/>
</dbReference>
<evidence type="ECO:0000313" key="10">
    <source>
        <dbReference type="EMBL" id="MWA05404.1"/>
    </source>
</evidence>
<keyword evidence="2" id="KW-0805">Transcription regulation</keyword>
<dbReference type="InterPro" id="IPR050707">
    <property type="entry name" value="HTH_MetabolicPath_Reg"/>
</dbReference>
<comment type="function">
    <text evidence="5">May be an activator protein for the gylABX operon.</text>
</comment>
<dbReference type="PROSITE" id="PS51077">
    <property type="entry name" value="HTH_ICLR"/>
    <property type="match status" value="1"/>
</dbReference>
<dbReference type="GO" id="GO:0003700">
    <property type="term" value="F:DNA-binding transcription factor activity"/>
    <property type="evidence" value="ECO:0007669"/>
    <property type="project" value="TreeGrafter"/>
</dbReference>
<evidence type="ECO:0000313" key="11">
    <source>
        <dbReference type="Proteomes" id="UP000462055"/>
    </source>
</evidence>
<accession>A0A6I4MMR3</accession>
<dbReference type="Pfam" id="PF09339">
    <property type="entry name" value="HTH_IclR"/>
    <property type="match status" value="1"/>
</dbReference>
<comment type="caution">
    <text evidence="10">The sequence shown here is derived from an EMBL/GenBank/DDBJ whole genome shotgun (WGS) entry which is preliminary data.</text>
</comment>
<evidence type="ECO:0000256" key="7">
    <source>
        <dbReference type="SAM" id="MobiDB-lite"/>
    </source>
</evidence>
<dbReference type="Gene3D" id="1.10.10.10">
    <property type="entry name" value="Winged helix-like DNA-binding domain superfamily/Winged helix DNA-binding domain"/>
    <property type="match status" value="1"/>
</dbReference>
<dbReference type="GO" id="GO:0003677">
    <property type="term" value="F:DNA binding"/>
    <property type="evidence" value="ECO:0007669"/>
    <property type="project" value="UniProtKB-KW"/>
</dbReference>
<gene>
    <name evidence="10" type="ORF">F8568_034585</name>
</gene>
<evidence type="ECO:0000256" key="3">
    <source>
        <dbReference type="ARBA" id="ARBA00023125"/>
    </source>
</evidence>
<evidence type="ECO:0000256" key="2">
    <source>
        <dbReference type="ARBA" id="ARBA00023015"/>
    </source>
</evidence>
<evidence type="ECO:0000259" key="8">
    <source>
        <dbReference type="PROSITE" id="PS51077"/>
    </source>
</evidence>
<keyword evidence="1" id="KW-0319">Glycerol metabolism</keyword>
<name>A0A6I4MMR3_9ACTN</name>
<evidence type="ECO:0000256" key="1">
    <source>
        <dbReference type="ARBA" id="ARBA00022798"/>
    </source>
</evidence>
<feature type="region of interest" description="Disordered" evidence="7">
    <location>
        <begin position="43"/>
        <end position="68"/>
    </location>
</feature>
<dbReference type="InterPro" id="IPR014757">
    <property type="entry name" value="Tscrpt_reg_IclR_C"/>
</dbReference>
<dbReference type="InterPro" id="IPR036390">
    <property type="entry name" value="WH_DNA-bd_sf"/>
</dbReference>
<dbReference type="InterPro" id="IPR036388">
    <property type="entry name" value="WH-like_DNA-bd_sf"/>
</dbReference>
<dbReference type="InterPro" id="IPR005471">
    <property type="entry name" value="Tscrpt_reg_IclR_N"/>
</dbReference>
<dbReference type="AlphaFoldDB" id="A0A6I4MMR3"/>
<proteinExistence type="predicted"/>
<dbReference type="PANTHER" id="PTHR30136">
    <property type="entry name" value="HELIX-TURN-HELIX TRANSCRIPTIONAL REGULATOR, ICLR FAMILY"/>
    <property type="match status" value="1"/>
</dbReference>
<dbReference type="PANTHER" id="PTHR30136:SF24">
    <property type="entry name" value="HTH-TYPE TRANSCRIPTIONAL REPRESSOR ALLR"/>
    <property type="match status" value="1"/>
</dbReference>
<dbReference type="EMBL" id="WBMS02000037">
    <property type="protein sequence ID" value="MWA05404.1"/>
    <property type="molecule type" value="Genomic_DNA"/>
</dbReference>
<feature type="domain" description="IclR-ED" evidence="9">
    <location>
        <begin position="141"/>
        <end position="323"/>
    </location>
</feature>
<reference evidence="10" key="1">
    <citation type="submission" date="2019-12" db="EMBL/GenBank/DDBJ databases">
        <title>Actinomadura physcomitrii sp. nov., a novel actinomycete isolated from moss [Physcomitrium sphaericum (Ludw) Fuernr].</title>
        <authorList>
            <person name="Zhuang X."/>
        </authorList>
    </citation>
    <scope>NUCLEOTIDE SEQUENCE [LARGE SCALE GENOMIC DNA]</scope>
    <source>
        <strain evidence="10">LD22</strain>
    </source>
</reference>
<protein>
    <recommendedName>
        <fullName evidence="6">Glycerol operon regulatory protein</fullName>
    </recommendedName>
</protein>
<evidence type="ECO:0000259" key="9">
    <source>
        <dbReference type="PROSITE" id="PS51078"/>
    </source>
</evidence>
<dbReference type="GO" id="GO:0006071">
    <property type="term" value="P:glycerol metabolic process"/>
    <property type="evidence" value="ECO:0007669"/>
    <property type="project" value="UniProtKB-KW"/>
</dbReference>
<keyword evidence="11" id="KW-1185">Reference proteome</keyword>
<dbReference type="FunFam" id="1.10.10.10:FF:000056">
    <property type="entry name" value="IclR family transcriptional regulator"/>
    <property type="match status" value="1"/>
</dbReference>
<dbReference type="SUPFAM" id="SSF55781">
    <property type="entry name" value="GAF domain-like"/>
    <property type="match status" value="1"/>
</dbReference>
<evidence type="ECO:0000256" key="4">
    <source>
        <dbReference type="ARBA" id="ARBA00023163"/>
    </source>
</evidence>
<sequence>MPEAAPMTRIRRPLSSPRASLGTMCSFMGFYQVKQRGPYRLPWGQAGPVRRGPHVSRPRRGDEVSDADLKGSSLSVNRVRSVDRALEILTCFSSAHPRLTLTELAQGAGLSKATTLRIAGSLLAYGFLRRDDDGSYRLGARLLELAPVVAQGSPVALVTERIVARLAERTGETVLAAEIDWRDRSLVITQRRDAAHVLGVLSPVGRRSLIANGCIGKAALASLPRDQVVELMPTLRLPRRTGRSITEYDAFLAEIDRAREHGYSVESGEFAPGVAGASVVVMAQGKAAGAVAVVAPVSRCGARRLAAIGELVRECVSHAGAGR</sequence>
<dbReference type="Proteomes" id="UP000462055">
    <property type="component" value="Unassembled WGS sequence"/>
</dbReference>
<dbReference type="GO" id="GO:0045892">
    <property type="term" value="P:negative regulation of DNA-templated transcription"/>
    <property type="evidence" value="ECO:0007669"/>
    <property type="project" value="TreeGrafter"/>
</dbReference>
<dbReference type="PROSITE" id="PS51078">
    <property type="entry name" value="ICLR_ED"/>
    <property type="match status" value="1"/>
</dbReference>